<dbReference type="EMBL" id="OVEO01000007">
    <property type="protein sequence ID" value="SPQ97181.1"/>
    <property type="molecule type" value="Genomic_DNA"/>
</dbReference>
<name>A0A3P3YAK6_PLABS</name>
<evidence type="ECO:0000256" key="2">
    <source>
        <dbReference type="ARBA" id="ARBA00022692"/>
    </source>
</evidence>
<evidence type="ECO:0000259" key="7">
    <source>
        <dbReference type="PROSITE" id="PS51751"/>
    </source>
</evidence>
<protein>
    <recommendedName>
        <fullName evidence="7">EXPERA domain-containing protein</fullName>
    </recommendedName>
</protein>
<feature type="domain" description="EXPERA" evidence="7">
    <location>
        <begin position="30"/>
        <end position="167"/>
    </location>
</feature>
<evidence type="ECO:0000256" key="1">
    <source>
        <dbReference type="ARBA" id="ARBA00004141"/>
    </source>
</evidence>
<organism evidence="8 9">
    <name type="scientific">Plasmodiophora brassicae</name>
    <name type="common">Clubroot disease agent</name>
    <dbReference type="NCBI Taxonomy" id="37360"/>
    <lineage>
        <taxon>Eukaryota</taxon>
        <taxon>Sar</taxon>
        <taxon>Rhizaria</taxon>
        <taxon>Endomyxa</taxon>
        <taxon>Phytomyxea</taxon>
        <taxon>Plasmodiophorida</taxon>
        <taxon>Plasmodiophoridae</taxon>
        <taxon>Plasmodiophora</taxon>
    </lineage>
</organism>
<reference evidence="8 9" key="1">
    <citation type="submission" date="2018-03" db="EMBL/GenBank/DDBJ databases">
        <authorList>
            <person name="Fogelqvist J."/>
        </authorList>
    </citation>
    <scope>NUCLEOTIDE SEQUENCE [LARGE SCALE GENOMIC DNA]</scope>
</reference>
<dbReference type="AlphaFoldDB" id="A0A3P3YAK6"/>
<feature type="transmembrane region" description="Helical" evidence="6">
    <location>
        <begin position="90"/>
        <end position="113"/>
    </location>
</feature>
<dbReference type="Proteomes" id="UP000290189">
    <property type="component" value="Unassembled WGS sequence"/>
</dbReference>
<keyword evidence="4 5" id="KW-0472">Membrane</keyword>
<evidence type="ECO:0000256" key="4">
    <source>
        <dbReference type="ARBA" id="ARBA00023136"/>
    </source>
</evidence>
<accession>A0A3P3YAK6</accession>
<evidence type="ECO:0000256" key="3">
    <source>
        <dbReference type="ARBA" id="ARBA00022989"/>
    </source>
</evidence>
<proteinExistence type="predicted"/>
<sequence>MLDDAGGNVHGKPLPQIHALLRTLEELGFAAWYLFNFLFTICGPDVASITSSNLLAARSPYPAWPPSMVIDTLTYYGVYFSPWTLTRPKWMIRISYFNMVVQAPFYAYACWVMLRGQREKPRTPFTVNAIVTLGCTLLELVLQLQAHPNVIIVMANLPWIIVPLLIIFRAITDPLINDVESQRLDKAHKIN</sequence>
<keyword evidence="2 5" id="KW-0812">Transmembrane</keyword>
<evidence type="ECO:0000313" key="8">
    <source>
        <dbReference type="EMBL" id="SPQ97181.1"/>
    </source>
</evidence>
<dbReference type="Pfam" id="PF05241">
    <property type="entry name" value="EBP"/>
    <property type="match status" value="1"/>
</dbReference>
<evidence type="ECO:0000256" key="6">
    <source>
        <dbReference type="SAM" id="Phobius"/>
    </source>
</evidence>
<gene>
    <name evidence="8" type="ORF">PLBR_LOCUS4396</name>
</gene>
<feature type="transmembrane region" description="Helical" evidence="6">
    <location>
        <begin position="125"/>
        <end position="144"/>
    </location>
</feature>
<dbReference type="PROSITE" id="PS51751">
    <property type="entry name" value="EXPERA"/>
    <property type="match status" value="1"/>
</dbReference>
<evidence type="ECO:0000313" key="9">
    <source>
        <dbReference type="Proteomes" id="UP000290189"/>
    </source>
</evidence>
<keyword evidence="3 5" id="KW-1133">Transmembrane helix</keyword>
<keyword evidence="8" id="KW-0496">Mitochondrion</keyword>
<dbReference type="InterPro" id="IPR033118">
    <property type="entry name" value="EXPERA"/>
</dbReference>
<comment type="subcellular location">
    <subcellularLocation>
        <location evidence="1">Membrane</location>
        <topology evidence="1">Multi-pass membrane protein</topology>
    </subcellularLocation>
</comment>
<dbReference type="GO" id="GO:0016020">
    <property type="term" value="C:membrane"/>
    <property type="evidence" value="ECO:0007669"/>
    <property type="project" value="UniProtKB-SubCell"/>
</dbReference>
<evidence type="ECO:0000256" key="5">
    <source>
        <dbReference type="PROSITE-ProRule" id="PRU01087"/>
    </source>
</evidence>
<geneLocation type="mitochondrion" evidence="8"/>
<feature type="transmembrane region" description="Helical" evidence="6">
    <location>
        <begin position="150"/>
        <end position="168"/>
    </location>
</feature>